<dbReference type="Proteomes" id="UP000735874">
    <property type="component" value="Unassembled WGS sequence"/>
</dbReference>
<feature type="region of interest" description="Disordered" evidence="1">
    <location>
        <begin position="16"/>
        <end position="39"/>
    </location>
</feature>
<evidence type="ECO:0000313" key="3">
    <source>
        <dbReference type="Proteomes" id="UP000735874"/>
    </source>
</evidence>
<sequence>AIRSLQNCWLFESPAHLPSLTSQDQQPGRDKPRRDSTGVTAVVNEGPLLRGECVWEDAGARETA</sequence>
<evidence type="ECO:0000256" key="1">
    <source>
        <dbReference type="SAM" id="MobiDB-lite"/>
    </source>
</evidence>
<dbReference type="EMBL" id="RCMG01002621">
    <property type="protein sequence ID" value="KAG2808066.1"/>
    <property type="molecule type" value="Genomic_DNA"/>
</dbReference>
<reference evidence="2" key="1">
    <citation type="submission" date="2018-10" db="EMBL/GenBank/DDBJ databases">
        <title>Effector identification in a new, highly contiguous assembly of the strawberry crown rot pathogen Phytophthora cactorum.</title>
        <authorList>
            <person name="Armitage A.D."/>
            <person name="Nellist C.F."/>
            <person name="Bates H."/>
            <person name="Vickerstaff R.J."/>
            <person name="Harrison R.J."/>
        </authorList>
    </citation>
    <scope>NUCLEOTIDE SEQUENCE</scope>
    <source>
        <strain evidence="2">15-7</strain>
    </source>
</reference>
<organism evidence="2 3">
    <name type="scientific">Phytophthora cactorum</name>
    <dbReference type="NCBI Taxonomy" id="29920"/>
    <lineage>
        <taxon>Eukaryota</taxon>
        <taxon>Sar</taxon>
        <taxon>Stramenopiles</taxon>
        <taxon>Oomycota</taxon>
        <taxon>Peronosporomycetes</taxon>
        <taxon>Peronosporales</taxon>
        <taxon>Peronosporaceae</taxon>
        <taxon>Phytophthora</taxon>
    </lineage>
</organism>
<evidence type="ECO:0000313" key="2">
    <source>
        <dbReference type="EMBL" id="KAG2808066.1"/>
    </source>
</evidence>
<accession>A0A8T0Y0J2</accession>
<gene>
    <name evidence="2" type="ORF">PC113_g23983</name>
</gene>
<protein>
    <submittedName>
        <fullName evidence="2">Uncharacterized protein</fullName>
    </submittedName>
</protein>
<name>A0A8T0Y0J2_9STRA</name>
<feature type="non-terminal residue" evidence="2">
    <location>
        <position position="64"/>
    </location>
</feature>
<comment type="caution">
    <text evidence="2">The sequence shown here is derived from an EMBL/GenBank/DDBJ whole genome shotgun (WGS) entry which is preliminary data.</text>
</comment>
<proteinExistence type="predicted"/>
<dbReference type="AlphaFoldDB" id="A0A8T0Y0J2"/>
<feature type="compositionally biased region" description="Basic and acidic residues" evidence="1">
    <location>
        <begin position="27"/>
        <end position="36"/>
    </location>
</feature>